<sequence>MALRIIPVSRRNGNYKKVCGTMTEAFPETERMPMWILGLLAKRKFIKFSAVLDDEDFCGVLYTVENKEYVFILYLAVSKEARSRGYGSQILKLIKKTANEKEIVLHVEYPDATAANASQRLRRMRFYEANGIVDTGYFFSEGNEKYAVLSNDGSDIDIESYKNLLRYVSFGLYTPKIGR</sequence>
<dbReference type="Pfam" id="PF00583">
    <property type="entry name" value="Acetyltransf_1"/>
    <property type="match status" value="1"/>
</dbReference>
<evidence type="ECO:0000259" key="1">
    <source>
        <dbReference type="PROSITE" id="PS51186"/>
    </source>
</evidence>
<organism evidence="2 3">
    <name type="scientific">Lactonifactor longoviformis DSM 17459</name>
    <dbReference type="NCBI Taxonomy" id="1122155"/>
    <lineage>
        <taxon>Bacteria</taxon>
        <taxon>Bacillati</taxon>
        <taxon>Bacillota</taxon>
        <taxon>Clostridia</taxon>
        <taxon>Eubacteriales</taxon>
        <taxon>Clostridiaceae</taxon>
        <taxon>Lactonifactor</taxon>
    </lineage>
</organism>
<keyword evidence="2" id="KW-0808">Transferase</keyword>
<dbReference type="STRING" id="1122155.SAMN02745158_02146"/>
<dbReference type="GO" id="GO:0016747">
    <property type="term" value="F:acyltransferase activity, transferring groups other than amino-acyl groups"/>
    <property type="evidence" value="ECO:0007669"/>
    <property type="project" value="InterPro"/>
</dbReference>
<dbReference type="RefSeq" id="WP_072851513.1">
    <property type="nucleotide sequence ID" value="NZ_FQVI01000010.1"/>
</dbReference>
<dbReference type="Proteomes" id="UP000184245">
    <property type="component" value="Unassembled WGS sequence"/>
</dbReference>
<dbReference type="Gene3D" id="3.40.630.30">
    <property type="match status" value="1"/>
</dbReference>
<dbReference type="CDD" id="cd04301">
    <property type="entry name" value="NAT_SF"/>
    <property type="match status" value="1"/>
</dbReference>
<dbReference type="SUPFAM" id="SSF55729">
    <property type="entry name" value="Acyl-CoA N-acyltransferases (Nat)"/>
    <property type="match status" value="1"/>
</dbReference>
<proteinExistence type="predicted"/>
<keyword evidence="3" id="KW-1185">Reference proteome</keyword>
<evidence type="ECO:0000313" key="3">
    <source>
        <dbReference type="Proteomes" id="UP000184245"/>
    </source>
</evidence>
<dbReference type="EMBL" id="FQVI01000010">
    <property type="protein sequence ID" value="SHE98443.1"/>
    <property type="molecule type" value="Genomic_DNA"/>
</dbReference>
<gene>
    <name evidence="2" type="ORF">SAMN02745158_02146</name>
</gene>
<dbReference type="InterPro" id="IPR000182">
    <property type="entry name" value="GNAT_dom"/>
</dbReference>
<accession>A0A1M4XYR3</accession>
<dbReference type="AlphaFoldDB" id="A0A1M4XYR3"/>
<feature type="domain" description="N-acetyltransferase" evidence="1">
    <location>
        <begin position="3"/>
        <end position="152"/>
    </location>
</feature>
<evidence type="ECO:0000313" key="2">
    <source>
        <dbReference type="EMBL" id="SHE98443.1"/>
    </source>
</evidence>
<reference evidence="2 3" key="1">
    <citation type="submission" date="2016-11" db="EMBL/GenBank/DDBJ databases">
        <authorList>
            <person name="Jaros S."/>
            <person name="Januszkiewicz K."/>
            <person name="Wedrychowicz H."/>
        </authorList>
    </citation>
    <scope>NUCLEOTIDE SEQUENCE [LARGE SCALE GENOMIC DNA]</scope>
    <source>
        <strain evidence="2 3">DSM 17459</strain>
    </source>
</reference>
<name>A0A1M4XYR3_9CLOT</name>
<dbReference type="OrthoDB" id="9127144at2"/>
<protein>
    <submittedName>
        <fullName evidence="2">Acetyltransferase (GNAT) domain-containing protein</fullName>
    </submittedName>
</protein>
<dbReference type="InterPro" id="IPR016181">
    <property type="entry name" value="Acyl_CoA_acyltransferase"/>
</dbReference>
<dbReference type="PROSITE" id="PS51186">
    <property type="entry name" value="GNAT"/>
    <property type="match status" value="1"/>
</dbReference>